<dbReference type="PANTHER" id="PTHR13191:SF0">
    <property type="entry name" value="RIBOSOMAL RNA-PROCESSING PROTEIN 7 HOMOLOG A-RELATED"/>
    <property type="match status" value="1"/>
</dbReference>
<keyword evidence="2" id="KW-0694">RNA-binding</keyword>
<dbReference type="SUPFAM" id="SSF54928">
    <property type="entry name" value="RNA-binding domain, RBD"/>
    <property type="match status" value="1"/>
</dbReference>
<dbReference type="InterPro" id="IPR024326">
    <property type="entry name" value="RRP7_C"/>
</dbReference>
<sequence>MADEPSTSYRVLPVRLVAAGAPPVTRYLFLKPHASDADGLPKERALFVAGVPLALAGPPLVELFASFGEVERAALHGSRTSAVLLFAGAEGRDAAMKAAAKGRARELRLPEPTGPCGLKAWVEGHKALKPGNGELQAALDEWMEEWEAAEAARREAALAVQEDEGWTVVQRHKGRKKNASATGVTVGGVAGAAAAAQLAEKKQKETSHVDFYRFQQREHRRSELLDLRAVAAVVLLARDTLEGTALRIKGLSEWARHIQPKDLAAEWRVAAEAPRLPKREELAWLYAATLSGWAHTSLSDKVLMLDAWGWMQTQHKAFELPRPLLRRVADALWAEHGEASLFELNLAAARAADFLSTRAADLARSILDAVIHACADHVRRDPKQAAHMRQAINAGHHASRKPRVQGELVLLRAAASASISPLEQAIQERVGITKLFFGVNSMTGAAVRVFGHAPEEHVEAPVAAAVVAAETALEGWRHSTRHRLAKEAHAEGVQPSGASVITVHGDGRADMVAAAQAAVLAAAAEEAAEEAAAVAAEVAAKEAAEEAAADEEEAEEAAACEEAAEEAAAADAVTEEEAEEEAAQAAAHVALQADAAAGAAAAATGGDAAGAAKSTSRASLKQALRARSLRTPKAGASEDSDDGTPPGTQRKLFFIR</sequence>
<comment type="caution">
    <text evidence="5">The sequence shown here is derived from an EMBL/GenBank/DDBJ whole genome shotgun (WGS) entry which is preliminary data.</text>
</comment>
<accession>A0A2P6VBB9</accession>
<dbReference type="GO" id="GO:0003723">
    <property type="term" value="F:RNA binding"/>
    <property type="evidence" value="ECO:0007669"/>
    <property type="project" value="UniProtKB-UniRule"/>
</dbReference>
<dbReference type="InterPro" id="IPR035979">
    <property type="entry name" value="RBD_domain_sf"/>
</dbReference>
<proteinExistence type="inferred from homology"/>
<dbReference type="PANTHER" id="PTHR13191">
    <property type="entry name" value="RIBOSOMAL RNA PROCESSING PROTEIN 7-RELATED"/>
    <property type="match status" value="1"/>
</dbReference>
<evidence type="ECO:0000259" key="4">
    <source>
        <dbReference type="PROSITE" id="PS50102"/>
    </source>
</evidence>
<reference evidence="5 6" key="1">
    <citation type="journal article" date="2018" name="Plant J.">
        <title>Genome sequences of Chlorella sorokiniana UTEX 1602 and Micractinium conductrix SAG 241.80: implications to maltose excretion by a green alga.</title>
        <authorList>
            <person name="Arriola M.B."/>
            <person name="Velmurugan N."/>
            <person name="Zhang Y."/>
            <person name="Plunkett M.H."/>
            <person name="Hondzo H."/>
            <person name="Barney B.M."/>
        </authorList>
    </citation>
    <scope>NUCLEOTIDE SEQUENCE [LARGE SCALE GENOMIC DNA]</scope>
    <source>
        <strain evidence="5 6">SAG 241.80</strain>
    </source>
</reference>
<comment type="similarity">
    <text evidence="1">Belongs to the RRP7 family.</text>
</comment>
<gene>
    <name evidence="5" type="ORF">C2E20_5274</name>
</gene>
<dbReference type="OrthoDB" id="5390at2759"/>
<organism evidence="5 6">
    <name type="scientific">Micractinium conductrix</name>
    <dbReference type="NCBI Taxonomy" id="554055"/>
    <lineage>
        <taxon>Eukaryota</taxon>
        <taxon>Viridiplantae</taxon>
        <taxon>Chlorophyta</taxon>
        <taxon>core chlorophytes</taxon>
        <taxon>Trebouxiophyceae</taxon>
        <taxon>Chlorellales</taxon>
        <taxon>Chlorellaceae</taxon>
        <taxon>Chlorella clade</taxon>
        <taxon>Micractinium</taxon>
    </lineage>
</organism>
<dbReference type="GO" id="GO:0034456">
    <property type="term" value="C:UTP-C complex"/>
    <property type="evidence" value="ECO:0007669"/>
    <property type="project" value="TreeGrafter"/>
</dbReference>
<dbReference type="InterPro" id="IPR040446">
    <property type="entry name" value="RRP7"/>
</dbReference>
<evidence type="ECO:0000256" key="2">
    <source>
        <dbReference type="PROSITE-ProRule" id="PRU00176"/>
    </source>
</evidence>
<dbReference type="AlphaFoldDB" id="A0A2P6VBB9"/>
<feature type="region of interest" description="Disordered" evidence="3">
    <location>
        <begin position="543"/>
        <end position="584"/>
    </location>
</feature>
<evidence type="ECO:0000256" key="3">
    <source>
        <dbReference type="SAM" id="MobiDB-lite"/>
    </source>
</evidence>
<evidence type="ECO:0000313" key="5">
    <source>
        <dbReference type="EMBL" id="PSC71390.1"/>
    </source>
</evidence>
<dbReference type="PROSITE" id="PS50102">
    <property type="entry name" value="RRM"/>
    <property type="match status" value="1"/>
</dbReference>
<keyword evidence="6" id="KW-1185">Reference proteome</keyword>
<name>A0A2P6VBB9_9CHLO</name>
<feature type="compositionally biased region" description="Acidic residues" evidence="3">
    <location>
        <begin position="545"/>
        <end position="565"/>
    </location>
</feature>
<protein>
    <submittedName>
        <fullName evidence="5">Ribosomal RNA-processing 7</fullName>
    </submittedName>
</protein>
<dbReference type="GO" id="GO:0000028">
    <property type="term" value="P:ribosomal small subunit assembly"/>
    <property type="evidence" value="ECO:0007669"/>
    <property type="project" value="TreeGrafter"/>
</dbReference>
<dbReference type="GO" id="GO:0032545">
    <property type="term" value="C:CURI complex"/>
    <property type="evidence" value="ECO:0007669"/>
    <property type="project" value="TreeGrafter"/>
</dbReference>
<feature type="domain" description="RRM" evidence="4">
    <location>
        <begin position="44"/>
        <end position="114"/>
    </location>
</feature>
<dbReference type="Proteomes" id="UP000239649">
    <property type="component" value="Unassembled WGS sequence"/>
</dbReference>
<dbReference type="GO" id="GO:0006364">
    <property type="term" value="P:rRNA processing"/>
    <property type="evidence" value="ECO:0007669"/>
    <property type="project" value="TreeGrafter"/>
</dbReference>
<feature type="compositionally biased region" description="Acidic residues" evidence="3">
    <location>
        <begin position="573"/>
        <end position="582"/>
    </location>
</feature>
<evidence type="ECO:0000313" key="6">
    <source>
        <dbReference type="Proteomes" id="UP000239649"/>
    </source>
</evidence>
<feature type="region of interest" description="Disordered" evidence="3">
    <location>
        <begin position="606"/>
        <end position="656"/>
    </location>
</feature>
<dbReference type="STRING" id="554055.A0A2P6VBB9"/>
<evidence type="ECO:0000256" key="1">
    <source>
        <dbReference type="ARBA" id="ARBA00006110"/>
    </source>
</evidence>
<dbReference type="EMBL" id="LHPF02000015">
    <property type="protein sequence ID" value="PSC71390.1"/>
    <property type="molecule type" value="Genomic_DNA"/>
</dbReference>
<dbReference type="InterPro" id="IPR000504">
    <property type="entry name" value="RRM_dom"/>
</dbReference>
<dbReference type="Pfam" id="PF12923">
    <property type="entry name" value="RRP7"/>
    <property type="match status" value="1"/>
</dbReference>